<comment type="pathway">
    <text evidence="2">Protein modification; protein ubiquitination.</text>
</comment>
<evidence type="ECO:0000256" key="4">
    <source>
        <dbReference type="ARBA" id="ARBA00012483"/>
    </source>
</evidence>
<dbReference type="CDD" id="cd16571">
    <property type="entry name" value="RING-HC_SIAHs"/>
    <property type="match status" value="1"/>
</dbReference>
<evidence type="ECO:0000256" key="6">
    <source>
        <dbReference type="ARBA" id="ARBA00022723"/>
    </source>
</evidence>
<dbReference type="PANTHER" id="PTHR10315">
    <property type="entry name" value="E3 UBIQUITIN PROTEIN LIGASE SIAH"/>
    <property type="match status" value="1"/>
</dbReference>
<evidence type="ECO:0000256" key="8">
    <source>
        <dbReference type="ARBA" id="ARBA00022786"/>
    </source>
</evidence>
<feature type="compositionally biased region" description="Low complexity" evidence="11">
    <location>
        <begin position="49"/>
        <end position="71"/>
    </location>
</feature>
<evidence type="ECO:0000256" key="1">
    <source>
        <dbReference type="ARBA" id="ARBA00000900"/>
    </source>
</evidence>
<accession>A0A8T0UKV0</accession>
<organism evidence="13 14">
    <name type="scientific">Panicum virgatum</name>
    <name type="common">Blackwell switchgrass</name>
    <dbReference type="NCBI Taxonomy" id="38727"/>
    <lineage>
        <taxon>Eukaryota</taxon>
        <taxon>Viridiplantae</taxon>
        <taxon>Streptophyta</taxon>
        <taxon>Embryophyta</taxon>
        <taxon>Tracheophyta</taxon>
        <taxon>Spermatophyta</taxon>
        <taxon>Magnoliopsida</taxon>
        <taxon>Liliopsida</taxon>
        <taxon>Poales</taxon>
        <taxon>Poaceae</taxon>
        <taxon>PACMAD clade</taxon>
        <taxon>Panicoideae</taxon>
        <taxon>Panicodae</taxon>
        <taxon>Paniceae</taxon>
        <taxon>Panicinae</taxon>
        <taxon>Panicum</taxon>
        <taxon>Panicum sect. Hiantes</taxon>
    </lineage>
</organism>
<dbReference type="Pfam" id="PF21361">
    <property type="entry name" value="Sina_ZnF"/>
    <property type="match status" value="1"/>
</dbReference>
<feature type="compositionally biased region" description="Basic and acidic residues" evidence="11">
    <location>
        <begin position="81"/>
        <end position="108"/>
    </location>
</feature>
<keyword evidence="9" id="KW-0862">Zinc</keyword>
<keyword evidence="8" id="KW-0833">Ubl conjugation pathway</keyword>
<name>A0A8T0UKV0_PANVG</name>
<feature type="domain" description="SIAH-type" evidence="12">
    <location>
        <begin position="310"/>
        <end position="370"/>
    </location>
</feature>
<dbReference type="GO" id="GO:0008270">
    <property type="term" value="F:zinc ion binding"/>
    <property type="evidence" value="ECO:0007669"/>
    <property type="project" value="UniProtKB-KW"/>
</dbReference>
<feature type="compositionally biased region" description="Acidic residues" evidence="11">
    <location>
        <begin position="121"/>
        <end position="146"/>
    </location>
</feature>
<sequence length="510" mass="54531">MGMVDMARSSYHHGRQPRPAASVAGDWEASSSSGRRRKRSRYRPPSPLTPVQSSSSPSSYSPTCPSYSPTSSLPPSPEYWPQRHDEDVMTGDEEHGSDGPVRREREQEFSDGSDGYGGAEDGQEEEEDRNESEGEQEYSDGSEEGEQQAHDIQEDEEELPQPQPHGEEEQQQRSDGSGGDNGVEDEQQVGEEQQQEEEAPQAHGADVAAVAVAGGDDDLAAAPRPSSPAPSLRSESSSVVVVGEMTVDRTHALDCGICFLPLKPPIFQCDVGHVVCSPCRDKLAAAGRCHVCRDPTGFRRCHAMEQMVDSVRVACPHAAHGCADRPAYHDRGRHARECAYAPCRCPGGGSGCGFVGPAPALAEHAAADHGWPCAAEAAAGASFGVDLRDGFNLLTAVRGGAQNLLLLNVASTPFGRAISVVRVLPQVASTGSSSAPEASGAKCELELMYWRYKGFLREHCLMSRFEVPSMDPSDALPDPSASFQFFVPKSVRGHDDAGLHVNVVIAINSS</sequence>
<evidence type="ECO:0000259" key="12">
    <source>
        <dbReference type="PROSITE" id="PS51081"/>
    </source>
</evidence>
<evidence type="ECO:0000256" key="3">
    <source>
        <dbReference type="ARBA" id="ARBA00009119"/>
    </source>
</evidence>
<dbReference type="PANTHER" id="PTHR10315:SF162">
    <property type="entry name" value="RING-TYPE E3 UBIQUITIN TRANSFERASE"/>
    <property type="match status" value="1"/>
</dbReference>
<evidence type="ECO:0000256" key="10">
    <source>
        <dbReference type="PROSITE-ProRule" id="PRU00455"/>
    </source>
</evidence>
<keyword evidence="5" id="KW-0808">Transferase</keyword>
<evidence type="ECO:0000256" key="9">
    <source>
        <dbReference type="ARBA" id="ARBA00022833"/>
    </source>
</evidence>
<comment type="caution">
    <text evidence="13">The sequence shown here is derived from an EMBL/GenBank/DDBJ whole genome shotgun (WGS) entry which is preliminary data.</text>
</comment>
<evidence type="ECO:0000313" key="14">
    <source>
        <dbReference type="Proteomes" id="UP000823388"/>
    </source>
</evidence>
<dbReference type="InterPro" id="IPR013083">
    <property type="entry name" value="Znf_RING/FYVE/PHD"/>
</dbReference>
<gene>
    <name evidence="13" type="ORF">PVAP13_3KG152100</name>
</gene>
<dbReference type="EC" id="2.3.2.27" evidence="4"/>
<evidence type="ECO:0000256" key="2">
    <source>
        <dbReference type="ARBA" id="ARBA00004906"/>
    </source>
</evidence>
<dbReference type="Gene3D" id="3.30.40.10">
    <property type="entry name" value="Zinc/RING finger domain, C3HC4 (zinc finger)"/>
    <property type="match status" value="1"/>
</dbReference>
<dbReference type="PROSITE" id="PS51081">
    <property type="entry name" value="ZF_SIAH"/>
    <property type="match status" value="1"/>
</dbReference>
<dbReference type="Proteomes" id="UP000823388">
    <property type="component" value="Chromosome 3K"/>
</dbReference>
<dbReference type="InterPro" id="IPR013010">
    <property type="entry name" value="Znf_SIAH"/>
</dbReference>
<feature type="compositionally biased region" description="Acidic residues" evidence="11">
    <location>
        <begin position="182"/>
        <end position="199"/>
    </location>
</feature>
<evidence type="ECO:0000256" key="5">
    <source>
        <dbReference type="ARBA" id="ARBA00022679"/>
    </source>
</evidence>
<feature type="region of interest" description="Disordered" evidence="11">
    <location>
        <begin position="1"/>
        <end position="204"/>
    </location>
</feature>
<feature type="region of interest" description="Disordered" evidence="11">
    <location>
        <begin position="217"/>
        <end position="237"/>
    </location>
</feature>
<dbReference type="AlphaFoldDB" id="A0A8T0UKV0"/>
<dbReference type="GO" id="GO:0005737">
    <property type="term" value="C:cytoplasm"/>
    <property type="evidence" value="ECO:0007669"/>
    <property type="project" value="TreeGrafter"/>
</dbReference>
<dbReference type="InterPro" id="IPR049548">
    <property type="entry name" value="Sina-like_RING"/>
</dbReference>
<protein>
    <recommendedName>
        <fullName evidence="4">RING-type E3 ubiquitin transferase</fullName>
        <ecNumber evidence="4">2.3.2.27</ecNumber>
    </recommendedName>
</protein>
<comment type="similarity">
    <text evidence="3">Belongs to the SINA (Seven in absentia) family.</text>
</comment>
<dbReference type="EMBL" id="CM029041">
    <property type="protein sequence ID" value="KAG2624711.1"/>
    <property type="molecule type" value="Genomic_DNA"/>
</dbReference>
<comment type="catalytic activity">
    <reaction evidence="1">
        <text>S-ubiquitinyl-[E2 ubiquitin-conjugating enzyme]-L-cysteine + [acceptor protein]-L-lysine = [E2 ubiquitin-conjugating enzyme]-L-cysteine + N(6)-ubiquitinyl-[acceptor protein]-L-lysine.</text>
        <dbReference type="EC" id="2.3.2.27"/>
    </reaction>
</comment>
<dbReference type="InterPro" id="IPR052088">
    <property type="entry name" value="E3_ubiquitin-ligase_SINA"/>
</dbReference>
<dbReference type="Pfam" id="PF21362">
    <property type="entry name" value="Sina_RING"/>
    <property type="match status" value="1"/>
</dbReference>
<evidence type="ECO:0000313" key="13">
    <source>
        <dbReference type="EMBL" id="KAG2624711.1"/>
    </source>
</evidence>
<keyword evidence="14" id="KW-1185">Reference proteome</keyword>
<proteinExistence type="inferred from homology"/>
<dbReference type="SUPFAM" id="SSF49599">
    <property type="entry name" value="TRAF domain-like"/>
    <property type="match status" value="1"/>
</dbReference>
<evidence type="ECO:0000256" key="11">
    <source>
        <dbReference type="SAM" id="MobiDB-lite"/>
    </source>
</evidence>
<dbReference type="GO" id="GO:0061630">
    <property type="term" value="F:ubiquitin protein ligase activity"/>
    <property type="evidence" value="ECO:0007669"/>
    <property type="project" value="UniProtKB-EC"/>
</dbReference>
<evidence type="ECO:0000256" key="7">
    <source>
        <dbReference type="ARBA" id="ARBA00022771"/>
    </source>
</evidence>
<reference evidence="13" key="1">
    <citation type="submission" date="2020-05" db="EMBL/GenBank/DDBJ databases">
        <title>WGS assembly of Panicum virgatum.</title>
        <authorList>
            <person name="Lovell J.T."/>
            <person name="Jenkins J."/>
            <person name="Shu S."/>
            <person name="Juenger T.E."/>
            <person name="Schmutz J."/>
        </authorList>
    </citation>
    <scope>NUCLEOTIDE SEQUENCE</scope>
    <source>
        <strain evidence="13">AP13</strain>
    </source>
</reference>
<keyword evidence="6" id="KW-0479">Metal-binding</keyword>
<keyword evidence="7 10" id="KW-0863">Zinc-finger</keyword>